<dbReference type="GO" id="GO:0046872">
    <property type="term" value="F:metal ion binding"/>
    <property type="evidence" value="ECO:0007669"/>
    <property type="project" value="UniProtKB-KW"/>
</dbReference>
<protein>
    <recommendedName>
        <fullName evidence="5">CENP-V/GFA domain-containing protein</fullName>
    </recommendedName>
</protein>
<keyword evidence="2" id="KW-0479">Metal-binding</keyword>
<evidence type="ECO:0000256" key="2">
    <source>
        <dbReference type="ARBA" id="ARBA00022723"/>
    </source>
</evidence>
<name>A0A2N8KS88_9BURK</name>
<keyword evidence="3" id="KW-0862">Zinc</keyword>
<dbReference type="InterPro" id="IPR006913">
    <property type="entry name" value="CENP-V/GFA"/>
</dbReference>
<evidence type="ECO:0000313" key="6">
    <source>
        <dbReference type="EMBL" id="PND36325.1"/>
    </source>
</evidence>
<sequence>MNPMKELTTWRAACYCGAASLSCRAAPRGFMHCHCGQCRRLSGGAFSSWLSLPGEAVQIQGQAALREFAPTANGRRFFCGHCGSHLYTLDSRMPEIIGVPAGAVLGPEAGGPAVDAWPCASGHYFCSDGAPWVALPEDGLPRRGGVDGMSPLPD</sequence>
<dbReference type="Proteomes" id="UP000235916">
    <property type="component" value="Unassembled WGS sequence"/>
</dbReference>
<evidence type="ECO:0000259" key="5">
    <source>
        <dbReference type="PROSITE" id="PS51891"/>
    </source>
</evidence>
<dbReference type="SUPFAM" id="SSF51316">
    <property type="entry name" value="Mss4-like"/>
    <property type="match status" value="1"/>
</dbReference>
<dbReference type="OrthoDB" id="327703at2"/>
<dbReference type="EMBL" id="POSP01000004">
    <property type="protein sequence ID" value="PND36325.1"/>
    <property type="molecule type" value="Genomic_DNA"/>
</dbReference>
<dbReference type="PROSITE" id="PS51891">
    <property type="entry name" value="CENP_V_GFA"/>
    <property type="match status" value="1"/>
</dbReference>
<evidence type="ECO:0000313" key="7">
    <source>
        <dbReference type="Proteomes" id="UP000235916"/>
    </source>
</evidence>
<dbReference type="Gene3D" id="3.90.1590.10">
    <property type="entry name" value="glutathione-dependent formaldehyde- activating enzyme (gfa)"/>
    <property type="match status" value="1"/>
</dbReference>
<accession>A0A2N8KS88</accession>
<evidence type="ECO:0000256" key="1">
    <source>
        <dbReference type="ARBA" id="ARBA00005495"/>
    </source>
</evidence>
<dbReference type="PROSITE" id="PS51257">
    <property type="entry name" value="PROKAR_LIPOPROTEIN"/>
    <property type="match status" value="1"/>
</dbReference>
<dbReference type="Pfam" id="PF04828">
    <property type="entry name" value="GFA"/>
    <property type="match status" value="1"/>
</dbReference>
<dbReference type="PANTHER" id="PTHR33337:SF40">
    <property type="entry name" value="CENP-V_GFA DOMAIN-CONTAINING PROTEIN-RELATED"/>
    <property type="match status" value="1"/>
</dbReference>
<dbReference type="InterPro" id="IPR011057">
    <property type="entry name" value="Mss4-like_sf"/>
</dbReference>
<feature type="domain" description="CENP-V/GFA" evidence="5">
    <location>
        <begin position="10"/>
        <end position="115"/>
    </location>
</feature>
<reference evidence="6 7" key="1">
    <citation type="submission" date="2018-01" db="EMBL/GenBank/DDBJ databases">
        <title>Draft genome sequence of Paucibacter aquatile CR182 isolated from freshwater of the Nakdong River.</title>
        <authorList>
            <person name="Choi A."/>
            <person name="Chung E.J."/>
        </authorList>
    </citation>
    <scope>NUCLEOTIDE SEQUENCE [LARGE SCALE GENOMIC DNA]</scope>
    <source>
        <strain evidence="6 7">CR182</strain>
    </source>
</reference>
<evidence type="ECO:0000256" key="4">
    <source>
        <dbReference type="ARBA" id="ARBA00023239"/>
    </source>
</evidence>
<dbReference type="PANTHER" id="PTHR33337">
    <property type="entry name" value="GFA DOMAIN-CONTAINING PROTEIN"/>
    <property type="match status" value="1"/>
</dbReference>
<dbReference type="AlphaFoldDB" id="A0A2N8KS88"/>
<evidence type="ECO:0000256" key="3">
    <source>
        <dbReference type="ARBA" id="ARBA00022833"/>
    </source>
</evidence>
<dbReference type="GO" id="GO:0016846">
    <property type="term" value="F:carbon-sulfur lyase activity"/>
    <property type="evidence" value="ECO:0007669"/>
    <property type="project" value="InterPro"/>
</dbReference>
<organism evidence="6 7">
    <name type="scientific">Kinneretia aquatilis</name>
    <dbReference type="NCBI Taxonomy" id="2070761"/>
    <lineage>
        <taxon>Bacteria</taxon>
        <taxon>Pseudomonadati</taxon>
        <taxon>Pseudomonadota</taxon>
        <taxon>Betaproteobacteria</taxon>
        <taxon>Burkholderiales</taxon>
        <taxon>Sphaerotilaceae</taxon>
        <taxon>Roseateles</taxon>
    </lineage>
</organism>
<gene>
    <name evidence="6" type="ORF">C1O66_21725</name>
</gene>
<comment type="similarity">
    <text evidence="1">Belongs to the Gfa family.</text>
</comment>
<comment type="caution">
    <text evidence="6">The sequence shown here is derived from an EMBL/GenBank/DDBJ whole genome shotgun (WGS) entry which is preliminary data.</text>
</comment>
<proteinExistence type="inferred from homology"/>
<keyword evidence="4" id="KW-0456">Lyase</keyword>
<keyword evidence="7" id="KW-1185">Reference proteome</keyword>